<dbReference type="Pfam" id="PF01302">
    <property type="entry name" value="CAP_GLY"/>
    <property type="match status" value="1"/>
</dbReference>
<keyword evidence="12" id="KW-0131">Cell cycle</keyword>
<sequence>MPPTTTEIPIGAYVEVTAGSGYVRFCGSTSFAAGKWVGVELTEPKGKNNGSVGGIQYFECAPLHGVFVRPSQAKIANAPVAAIPRSAPARPADRAPPSLARTASMQSSPSPVGSSRAVSPSKPSVSTSPAIPTRIGPPPAPAKISGLRPLGTSLATPSRLLAPRRSSNRGSVDLTSASPFMPPLNNPSTIPPPPAPPIGLLLIDPPRESEVPPSPHLLELLHPLRPLPPVPQSDDSQELRAKLRVLEAKRAEDARRIRELENRLTEGEAFLSLRPKLQAKLQSLQTESLSYKRELADLKLEHEALEARLVEQSEQLEMATLDKEMADERAEAAQAEAELEKEQRAQKEVELEVLKKDRVLGTTGSGDPSAKTSLDYIQLEKQNERLKDALVRLRDLTHETETDQRRKIADLERELSATDDLQSQFEQTLSRLENAENQIDDLKSQLDDALGAEDMLVQLTERNLLMGEKMEEMRAAIEDLEALKELSDEIEETHVETEKALQEEIDEKDMRLLAHIRGIEALQDTVVDYENTISQFRDLVTTLQSELDAARELSQTHQTESQTQASQAAAAITLNMKLQSTATKNQAKTIDLEIKRLDAAQAREMLSIVQPYLPQTYIDSDRDAVSCYMLFQRLSYKTDLINTLVGQSYNFPESLYGEVSDSSLVGVCEMRGLTAHVSTLCKRFAAVLRRCDGEFYLNIGKLFPEIAPMEKRIDMHIDTLRREEFRFLECGSDIQKMLGQFDHLAETYFSGSQFDLGECELDRILSVEHDLDYFVAAIGLTKNHLETVMNDEEVIVELEDLDLDSQVLSPMNDILDASRSAKAASRKISKRIEDLLRESAALREDAIPQLGSLAETITKATDFGIQLAQRVGSYISDIRTAKYPFKLSVILATVRELSSSAIGAKDTSSWTSVRDVISSLTKDAVAFLPAAMEADRVVKSTCQFIVSAIKASAAVNLDAERKVTQLNEELQSLVRAIRARDQSLQEAGVKIEIMERRNETVKKHADTIMELESELSKARKQERGSRIMLDSRLALRVRPSDQHTAPNLQRAIEPPQIEGSLETTHLLEQIESLRGAVKFLRSENSYLKGQDLLKEFNSLVPLPELDPSSADSSEASSEADSDEFPSSFSRPPPSLRSLSTATKVLYHDVLTFSSSPRVVDLSVVNDPQKRGGWVPQKKTPQHQLSERAAEAEKLKERLRGLSERTSSASLARKGRGALRTL</sequence>
<dbReference type="SUPFAM" id="SSF74924">
    <property type="entry name" value="Cap-Gly domain"/>
    <property type="match status" value="1"/>
</dbReference>
<dbReference type="Gene3D" id="2.30.30.190">
    <property type="entry name" value="CAP Gly-rich-like domain"/>
    <property type="match status" value="1"/>
</dbReference>
<dbReference type="InterPro" id="IPR036859">
    <property type="entry name" value="CAP-Gly_dom_sf"/>
</dbReference>
<keyword evidence="10 13" id="KW-0175">Coiled coil</keyword>
<dbReference type="GO" id="GO:0005814">
    <property type="term" value="C:centriole"/>
    <property type="evidence" value="ECO:0007669"/>
    <property type="project" value="UniProtKB-SubCell"/>
</dbReference>
<evidence type="ECO:0000256" key="2">
    <source>
        <dbReference type="ARBA" id="ARBA00004186"/>
    </source>
</evidence>
<keyword evidence="6" id="KW-0132">Cell division</keyword>
<proteinExistence type="inferred from homology"/>
<evidence type="ECO:0000256" key="13">
    <source>
        <dbReference type="SAM" id="Coils"/>
    </source>
</evidence>
<comment type="similarity">
    <text evidence="4">Belongs to the dynactin 150 kDa subunit family.</text>
</comment>
<comment type="caution">
    <text evidence="16">The sequence shown here is derived from an EMBL/GenBank/DDBJ whole genome shotgun (WGS) entry which is preliminary data.</text>
</comment>
<feature type="domain" description="CAP-Gly" evidence="15">
    <location>
        <begin position="27"/>
        <end position="69"/>
    </location>
</feature>
<feature type="region of interest" description="Disordered" evidence="14">
    <location>
        <begin position="1201"/>
        <end position="1221"/>
    </location>
</feature>
<dbReference type="OrthoDB" id="2130750at2759"/>
<reference evidence="16" key="1">
    <citation type="journal article" date="2020" name="Nat. Commun.">
        <title>Large-scale genome sequencing of mycorrhizal fungi provides insights into the early evolution of symbiotic traits.</title>
        <authorList>
            <person name="Miyauchi S."/>
            <person name="Kiss E."/>
            <person name="Kuo A."/>
            <person name="Drula E."/>
            <person name="Kohler A."/>
            <person name="Sanchez-Garcia M."/>
            <person name="Morin E."/>
            <person name="Andreopoulos B."/>
            <person name="Barry K.W."/>
            <person name="Bonito G."/>
            <person name="Buee M."/>
            <person name="Carver A."/>
            <person name="Chen C."/>
            <person name="Cichocki N."/>
            <person name="Clum A."/>
            <person name="Culley D."/>
            <person name="Crous P.W."/>
            <person name="Fauchery L."/>
            <person name="Girlanda M."/>
            <person name="Hayes R.D."/>
            <person name="Keri Z."/>
            <person name="LaButti K."/>
            <person name="Lipzen A."/>
            <person name="Lombard V."/>
            <person name="Magnuson J."/>
            <person name="Maillard F."/>
            <person name="Murat C."/>
            <person name="Nolan M."/>
            <person name="Ohm R.A."/>
            <person name="Pangilinan J."/>
            <person name="Pereira M.F."/>
            <person name="Perotto S."/>
            <person name="Peter M."/>
            <person name="Pfister S."/>
            <person name="Riley R."/>
            <person name="Sitrit Y."/>
            <person name="Stielow J.B."/>
            <person name="Szollosi G."/>
            <person name="Zifcakova L."/>
            <person name="Stursova M."/>
            <person name="Spatafora J.W."/>
            <person name="Tedersoo L."/>
            <person name="Vaario L.M."/>
            <person name="Yamada A."/>
            <person name="Yan M."/>
            <person name="Wang P."/>
            <person name="Xu J."/>
            <person name="Bruns T."/>
            <person name="Baldrian P."/>
            <person name="Vilgalys R."/>
            <person name="Dunand C."/>
            <person name="Henrissat B."/>
            <person name="Grigoriev I.V."/>
            <person name="Hibbett D."/>
            <person name="Nagy L.G."/>
            <person name="Martin F.M."/>
        </authorList>
    </citation>
    <scope>NUCLEOTIDE SEQUENCE</scope>
    <source>
        <strain evidence="16">UP504</strain>
    </source>
</reference>
<dbReference type="Pfam" id="PF12455">
    <property type="entry name" value="Dynactin"/>
    <property type="match status" value="1"/>
</dbReference>
<feature type="coiled-coil region" evidence="13">
    <location>
        <begin position="956"/>
        <end position="1021"/>
    </location>
</feature>
<dbReference type="SMART" id="SM01052">
    <property type="entry name" value="CAP_GLY"/>
    <property type="match status" value="1"/>
</dbReference>
<accession>A0A9P6AHK3</accession>
<evidence type="ECO:0000256" key="9">
    <source>
        <dbReference type="ARBA" id="ARBA00023017"/>
    </source>
</evidence>
<evidence type="ECO:0000313" key="17">
    <source>
        <dbReference type="Proteomes" id="UP000886523"/>
    </source>
</evidence>
<keyword evidence="9" id="KW-0243">Dynein</keyword>
<gene>
    <name evidence="16" type="ORF">BS47DRAFT_1400020</name>
</gene>
<dbReference type="GO" id="GO:0030286">
    <property type="term" value="C:dynein complex"/>
    <property type="evidence" value="ECO:0007669"/>
    <property type="project" value="UniProtKB-KW"/>
</dbReference>
<dbReference type="GO" id="GO:0051301">
    <property type="term" value="P:cell division"/>
    <property type="evidence" value="ECO:0007669"/>
    <property type="project" value="UniProtKB-KW"/>
</dbReference>
<comment type="subcellular location">
    <subcellularLocation>
        <location evidence="3">Cytoplasm</location>
        <location evidence="3">Cell cortex</location>
    </subcellularLocation>
    <subcellularLocation>
        <location evidence="1">Cytoplasm</location>
        <location evidence="1">Cytoskeleton</location>
        <location evidence="1">Microtubule organizing center</location>
        <location evidence="1">Centrosome</location>
        <location evidence="1">Centriole</location>
    </subcellularLocation>
    <subcellularLocation>
        <location evidence="2">Cytoplasm</location>
        <location evidence="2">Cytoskeleton</location>
        <location evidence="2">Spindle</location>
    </subcellularLocation>
</comment>
<evidence type="ECO:0000256" key="3">
    <source>
        <dbReference type="ARBA" id="ARBA00004544"/>
    </source>
</evidence>
<evidence type="ECO:0000256" key="7">
    <source>
        <dbReference type="ARBA" id="ARBA00022701"/>
    </source>
</evidence>
<feature type="compositionally biased region" description="Basic residues" evidence="14">
    <location>
        <begin position="1212"/>
        <end position="1221"/>
    </location>
</feature>
<feature type="compositionally biased region" description="Low complexity" evidence="14">
    <location>
        <begin position="1104"/>
        <end position="1116"/>
    </location>
</feature>
<dbReference type="GO" id="GO:0000132">
    <property type="term" value="P:establishment of mitotic spindle orientation"/>
    <property type="evidence" value="ECO:0007669"/>
    <property type="project" value="TreeGrafter"/>
</dbReference>
<dbReference type="GO" id="GO:0005874">
    <property type="term" value="C:microtubule"/>
    <property type="evidence" value="ECO:0007669"/>
    <property type="project" value="UniProtKB-KW"/>
</dbReference>
<dbReference type="GO" id="GO:0005816">
    <property type="term" value="C:spindle pole body"/>
    <property type="evidence" value="ECO:0007669"/>
    <property type="project" value="TreeGrafter"/>
</dbReference>
<feature type="compositionally biased region" description="Low complexity" evidence="14">
    <location>
        <begin position="85"/>
        <end position="129"/>
    </location>
</feature>
<dbReference type="InterPro" id="IPR022157">
    <property type="entry name" value="Dynactin"/>
</dbReference>
<evidence type="ECO:0000256" key="8">
    <source>
        <dbReference type="ARBA" id="ARBA00022776"/>
    </source>
</evidence>
<dbReference type="InterPro" id="IPR000938">
    <property type="entry name" value="CAP-Gly_domain"/>
</dbReference>
<evidence type="ECO:0000256" key="1">
    <source>
        <dbReference type="ARBA" id="ARBA00004114"/>
    </source>
</evidence>
<evidence type="ECO:0000256" key="11">
    <source>
        <dbReference type="ARBA" id="ARBA00023212"/>
    </source>
</evidence>
<feature type="coiled-coil region" evidence="13">
    <location>
        <begin position="236"/>
        <end position="539"/>
    </location>
</feature>
<feature type="region of interest" description="Disordered" evidence="14">
    <location>
        <begin position="1168"/>
        <end position="1189"/>
    </location>
</feature>
<dbReference type="GO" id="GO:0051286">
    <property type="term" value="C:cell tip"/>
    <property type="evidence" value="ECO:0007669"/>
    <property type="project" value="TreeGrafter"/>
</dbReference>
<feature type="region of interest" description="Disordered" evidence="14">
    <location>
        <begin position="1104"/>
        <end position="1133"/>
    </location>
</feature>
<keyword evidence="11" id="KW-0206">Cytoskeleton</keyword>
<keyword evidence="5" id="KW-0963">Cytoplasm</keyword>
<dbReference type="AlphaFoldDB" id="A0A9P6AHK3"/>
<dbReference type="PROSITE" id="PS50245">
    <property type="entry name" value="CAP_GLY_2"/>
    <property type="match status" value="1"/>
</dbReference>
<keyword evidence="17" id="KW-1185">Reference proteome</keyword>
<dbReference type="Proteomes" id="UP000886523">
    <property type="component" value="Unassembled WGS sequence"/>
</dbReference>
<evidence type="ECO:0000256" key="4">
    <source>
        <dbReference type="ARBA" id="ARBA00011010"/>
    </source>
</evidence>
<evidence type="ECO:0000259" key="15">
    <source>
        <dbReference type="PROSITE" id="PS50245"/>
    </source>
</evidence>
<feature type="compositionally biased region" description="Low complexity" evidence="14">
    <location>
        <begin position="1124"/>
        <end position="1133"/>
    </location>
</feature>
<dbReference type="GO" id="GO:0005819">
    <property type="term" value="C:spindle"/>
    <property type="evidence" value="ECO:0007669"/>
    <property type="project" value="UniProtKB-SubCell"/>
</dbReference>
<evidence type="ECO:0000256" key="12">
    <source>
        <dbReference type="ARBA" id="ARBA00023306"/>
    </source>
</evidence>
<dbReference type="PANTHER" id="PTHR18916:SF6">
    <property type="entry name" value="DYNACTIN SUBUNIT 1"/>
    <property type="match status" value="1"/>
</dbReference>
<evidence type="ECO:0000256" key="10">
    <source>
        <dbReference type="ARBA" id="ARBA00023054"/>
    </source>
</evidence>
<evidence type="ECO:0000256" key="14">
    <source>
        <dbReference type="SAM" id="MobiDB-lite"/>
    </source>
</evidence>
<evidence type="ECO:0000256" key="6">
    <source>
        <dbReference type="ARBA" id="ARBA00022618"/>
    </source>
</evidence>
<dbReference type="GO" id="GO:0000743">
    <property type="term" value="P:nuclear migration involved in conjugation with cellular fusion"/>
    <property type="evidence" value="ECO:0007669"/>
    <property type="project" value="TreeGrafter"/>
</dbReference>
<dbReference type="EMBL" id="MU129134">
    <property type="protein sequence ID" value="KAF9505856.1"/>
    <property type="molecule type" value="Genomic_DNA"/>
</dbReference>
<keyword evidence="8" id="KW-0498">Mitosis</keyword>
<keyword evidence="7" id="KW-0493">Microtubule</keyword>
<evidence type="ECO:0000313" key="16">
    <source>
        <dbReference type="EMBL" id="KAF9505856.1"/>
    </source>
</evidence>
<protein>
    <recommendedName>
        <fullName evidence="15">CAP-Gly domain-containing protein</fullName>
    </recommendedName>
</protein>
<evidence type="ECO:0000256" key="5">
    <source>
        <dbReference type="ARBA" id="ARBA00022490"/>
    </source>
</evidence>
<feature type="region of interest" description="Disordered" evidence="14">
    <location>
        <begin position="85"/>
        <end position="174"/>
    </location>
</feature>
<dbReference type="PANTHER" id="PTHR18916">
    <property type="entry name" value="DYNACTIN 1-RELATED MICROTUBULE-BINDING"/>
    <property type="match status" value="1"/>
</dbReference>
<dbReference type="PROSITE" id="PS00845">
    <property type="entry name" value="CAP_GLY_1"/>
    <property type="match status" value="1"/>
</dbReference>
<organism evidence="16 17">
    <name type="scientific">Hydnum rufescens UP504</name>
    <dbReference type="NCBI Taxonomy" id="1448309"/>
    <lineage>
        <taxon>Eukaryota</taxon>
        <taxon>Fungi</taxon>
        <taxon>Dikarya</taxon>
        <taxon>Basidiomycota</taxon>
        <taxon>Agaricomycotina</taxon>
        <taxon>Agaricomycetes</taxon>
        <taxon>Cantharellales</taxon>
        <taxon>Hydnaceae</taxon>
        <taxon>Hydnum</taxon>
    </lineage>
</organism>
<name>A0A9P6AHK3_9AGAM</name>